<keyword evidence="1" id="KW-0479">Metal-binding</keyword>
<feature type="transmembrane region" description="Helical" evidence="5">
    <location>
        <begin position="497"/>
        <end position="515"/>
    </location>
</feature>
<dbReference type="SUPFAM" id="SSF57701">
    <property type="entry name" value="Zn2/Cys6 DNA-binding domain"/>
    <property type="match status" value="1"/>
</dbReference>
<dbReference type="Pfam" id="PF00172">
    <property type="entry name" value="Zn_clus"/>
    <property type="match status" value="1"/>
</dbReference>
<feature type="domain" description="Zn(2)-C6 fungal-type" evidence="6">
    <location>
        <begin position="21"/>
        <end position="54"/>
    </location>
</feature>
<dbReference type="Gene3D" id="4.10.240.10">
    <property type="entry name" value="Zn(2)-C6 fungal-type DNA-binding domain"/>
    <property type="match status" value="1"/>
</dbReference>
<dbReference type="CDD" id="cd00067">
    <property type="entry name" value="GAL4"/>
    <property type="match status" value="1"/>
</dbReference>
<dbReference type="PANTHER" id="PTHR47424">
    <property type="entry name" value="REGULATORY PROTEIN GAL4"/>
    <property type="match status" value="1"/>
</dbReference>
<dbReference type="CDD" id="cd12148">
    <property type="entry name" value="fungal_TF_MHR"/>
    <property type="match status" value="1"/>
</dbReference>
<evidence type="ECO:0000256" key="4">
    <source>
        <dbReference type="ARBA" id="ARBA00023242"/>
    </source>
</evidence>
<name>A0A1L7X9U5_9HELO</name>
<dbReference type="InterPro" id="IPR036864">
    <property type="entry name" value="Zn2-C6_fun-type_DNA-bd_sf"/>
</dbReference>
<dbReference type="GO" id="GO:0000981">
    <property type="term" value="F:DNA-binding transcription factor activity, RNA polymerase II-specific"/>
    <property type="evidence" value="ECO:0007669"/>
    <property type="project" value="InterPro"/>
</dbReference>
<organism evidence="7 8">
    <name type="scientific">Phialocephala subalpina</name>
    <dbReference type="NCBI Taxonomy" id="576137"/>
    <lineage>
        <taxon>Eukaryota</taxon>
        <taxon>Fungi</taxon>
        <taxon>Dikarya</taxon>
        <taxon>Ascomycota</taxon>
        <taxon>Pezizomycotina</taxon>
        <taxon>Leotiomycetes</taxon>
        <taxon>Helotiales</taxon>
        <taxon>Mollisiaceae</taxon>
        <taxon>Phialocephala</taxon>
        <taxon>Phialocephala fortinii species complex</taxon>
    </lineage>
</organism>
<keyword evidence="8" id="KW-1185">Reference proteome</keyword>
<dbReference type="Proteomes" id="UP000184330">
    <property type="component" value="Unassembled WGS sequence"/>
</dbReference>
<dbReference type="GO" id="GO:0008270">
    <property type="term" value="F:zinc ion binding"/>
    <property type="evidence" value="ECO:0007669"/>
    <property type="project" value="InterPro"/>
</dbReference>
<dbReference type="GO" id="GO:0000978">
    <property type="term" value="F:RNA polymerase II cis-regulatory region sequence-specific DNA binding"/>
    <property type="evidence" value="ECO:0007669"/>
    <property type="project" value="TreeGrafter"/>
</dbReference>
<evidence type="ECO:0000256" key="2">
    <source>
        <dbReference type="ARBA" id="ARBA00023015"/>
    </source>
</evidence>
<keyword evidence="5" id="KW-1133">Transmembrane helix</keyword>
<dbReference type="InterPro" id="IPR007219">
    <property type="entry name" value="XnlR_reg_dom"/>
</dbReference>
<dbReference type="OrthoDB" id="424974at2759"/>
<dbReference type="EMBL" id="FJOG01000019">
    <property type="protein sequence ID" value="CZR61789.1"/>
    <property type="molecule type" value="Genomic_DNA"/>
</dbReference>
<gene>
    <name evidence="7" type="ORF">PAC_11686</name>
</gene>
<dbReference type="GO" id="GO:0000435">
    <property type="term" value="P:positive regulation of transcription from RNA polymerase II promoter by galactose"/>
    <property type="evidence" value="ECO:0007669"/>
    <property type="project" value="TreeGrafter"/>
</dbReference>
<evidence type="ECO:0000313" key="7">
    <source>
        <dbReference type="EMBL" id="CZR61789.1"/>
    </source>
</evidence>
<keyword evidence="4" id="KW-0539">Nucleus</keyword>
<evidence type="ECO:0000313" key="8">
    <source>
        <dbReference type="Proteomes" id="UP000184330"/>
    </source>
</evidence>
<evidence type="ECO:0000256" key="5">
    <source>
        <dbReference type="SAM" id="Phobius"/>
    </source>
</evidence>
<dbReference type="GO" id="GO:0006351">
    <property type="term" value="P:DNA-templated transcription"/>
    <property type="evidence" value="ECO:0007669"/>
    <property type="project" value="InterPro"/>
</dbReference>
<accession>A0A1L7X9U5</accession>
<dbReference type="STRING" id="576137.A0A1L7X9U5"/>
<evidence type="ECO:0000256" key="1">
    <source>
        <dbReference type="ARBA" id="ARBA00022723"/>
    </source>
</evidence>
<dbReference type="InterPro" id="IPR051127">
    <property type="entry name" value="Fungal_SecMet_Regulators"/>
</dbReference>
<dbReference type="SMART" id="SM00066">
    <property type="entry name" value="GAL4"/>
    <property type="match status" value="1"/>
</dbReference>
<keyword evidence="2" id="KW-0805">Transcription regulation</keyword>
<evidence type="ECO:0000256" key="3">
    <source>
        <dbReference type="ARBA" id="ARBA00023163"/>
    </source>
</evidence>
<evidence type="ECO:0000259" key="6">
    <source>
        <dbReference type="PROSITE" id="PS50048"/>
    </source>
</evidence>
<dbReference type="PROSITE" id="PS50048">
    <property type="entry name" value="ZN2_CY6_FUNGAL_2"/>
    <property type="match status" value="1"/>
</dbReference>
<reference evidence="7 8" key="1">
    <citation type="submission" date="2016-03" db="EMBL/GenBank/DDBJ databases">
        <authorList>
            <person name="Ploux O."/>
        </authorList>
    </citation>
    <scope>NUCLEOTIDE SEQUENCE [LARGE SCALE GENOMIC DNA]</scope>
    <source>
        <strain evidence="7 8">UAMH 11012</strain>
    </source>
</reference>
<dbReference type="GO" id="GO:0005634">
    <property type="term" value="C:nucleus"/>
    <property type="evidence" value="ECO:0007669"/>
    <property type="project" value="TreeGrafter"/>
</dbReference>
<dbReference type="SMART" id="SM00906">
    <property type="entry name" value="Fungal_trans"/>
    <property type="match status" value="1"/>
</dbReference>
<dbReference type="Pfam" id="PF04082">
    <property type="entry name" value="Fungal_trans"/>
    <property type="match status" value="1"/>
</dbReference>
<proteinExistence type="predicted"/>
<dbReference type="AlphaFoldDB" id="A0A1L7X9U5"/>
<protein>
    <submittedName>
        <fullName evidence="7">Related to C6 transcription factor</fullName>
    </submittedName>
</protein>
<dbReference type="InterPro" id="IPR001138">
    <property type="entry name" value="Zn2Cys6_DnaBD"/>
</dbReference>
<sequence length="622" mass="69606">MADESSEAVPLARKRQKIAVACNKCRQRKIRCDGVRPICHPCQKRKDKGVGCRFEDSEAPAEGLISRRDASESELYTRIPPAFPAESFDTGHSAAVHGWDGVGAMTGAIGTSEGFFGSSSASSFMKQIKSAVDSNLVPAGQEGLQTNINSSQLRSPDQVETSQQRSKLNGSDCVLPLRRAADELVSVYWTLVHPLYPYIDRSRFEHDYEALWTDLPMYMDERIFLSMLNAIFALTSQLAESMNAEARAVAAQLYFHRARGLLDLSLWESGSLEIIQCLLLMGQYLQSSDAPHQCWMVIGHAIRVAQSLGLHLPMSRFEVQSLPERELARKIWHGCVLMDRILSMTFGRPAMISKSAAKAVPLPLMVDDNFLLDHANVVVAPPENKPTAIAFYVKALELHEIVNDILLALYFRDDNNQYSFSNHPESMIVGALLPLDQALMQWGRSLPLHLRISSSESLSNDIYRRQAIVSRIRAAYDLTDIVHVHFIKDGRTGLLPAWWYTVFFIYTAATVLLAARLRPVVQSNVPEYSVLRSWSQVIEVLKPLTCFGLWAKRCVIALEILFSKVSLVVDDQQPNGNFEMQSRMPEEVFMAEADHATLGIDICGITFDPNDMSWLNSLPTDL</sequence>
<keyword evidence="5" id="KW-0812">Transmembrane</keyword>
<keyword evidence="5" id="KW-0472">Membrane</keyword>
<keyword evidence="3" id="KW-0804">Transcription</keyword>
<dbReference type="PANTHER" id="PTHR47424:SF4">
    <property type="entry name" value="ZN(II)2CYS6 TRANSCRIPTION FACTOR (EUROFUNG)"/>
    <property type="match status" value="1"/>
</dbReference>